<evidence type="ECO:0000313" key="4">
    <source>
        <dbReference type="Proteomes" id="UP000245535"/>
    </source>
</evidence>
<keyword evidence="4" id="KW-1185">Reference proteome</keyword>
<accession>A0A315Z9X1</accession>
<dbReference type="Pfam" id="PF13386">
    <property type="entry name" value="DsbD_2"/>
    <property type="match status" value="1"/>
</dbReference>
<dbReference type="InterPro" id="IPR039447">
    <property type="entry name" value="UreH-like_TM_dom"/>
</dbReference>
<feature type="transmembrane region" description="Helical" evidence="1">
    <location>
        <begin position="195"/>
        <end position="216"/>
    </location>
</feature>
<protein>
    <recommendedName>
        <fullName evidence="2">Urease accessory protein UreH-like transmembrane domain-containing protein</fullName>
    </recommendedName>
</protein>
<dbReference type="Proteomes" id="UP000245535">
    <property type="component" value="Unassembled WGS sequence"/>
</dbReference>
<keyword evidence="1" id="KW-0472">Membrane</keyword>
<comment type="caution">
    <text evidence="3">The sequence shown here is derived from an EMBL/GenBank/DDBJ whole genome shotgun (WGS) entry which is preliminary data.</text>
</comment>
<dbReference type="OrthoDB" id="594443at2"/>
<organism evidence="3 4">
    <name type="scientific">Sediminitomix flava</name>
    <dbReference type="NCBI Taxonomy" id="379075"/>
    <lineage>
        <taxon>Bacteria</taxon>
        <taxon>Pseudomonadati</taxon>
        <taxon>Bacteroidota</taxon>
        <taxon>Cytophagia</taxon>
        <taxon>Cytophagales</taxon>
        <taxon>Flammeovirgaceae</taxon>
        <taxon>Sediminitomix</taxon>
    </lineage>
</organism>
<reference evidence="3 4" key="1">
    <citation type="submission" date="2018-03" db="EMBL/GenBank/DDBJ databases">
        <title>Genomic Encyclopedia of Archaeal and Bacterial Type Strains, Phase II (KMG-II): from individual species to whole genera.</title>
        <authorList>
            <person name="Goeker M."/>
        </authorList>
    </citation>
    <scope>NUCLEOTIDE SEQUENCE [LARGE SCALE GENOMIC DNA]</scope>
    <source>
        <strain evidence="3 4">DSM 28229</strain>
    </source>
</reference>
<proteinExistence type="predicted"/>
<feature type="transmembrane region" description="Helical" evidence="1">
    <location>
        <begin position="128"/>
        <end position="149"/>
    </location>
</feature>
<dbReference type="PANTHER" id="PTHR42208">
    <property type="entry name" value="HEAVY METAL TRANSPORTER-RELATED"/>
    <property type="match status" value="1"/>
</dbReference>
<keyword evidence="1" id="KW-0812">Transmembrane</keyword>
<dbReference type="PANTHER" id="PTHR42208:SF1">
    <property type="entry name" value="HEAVY METAL TRANSPORTER"/>
    <property type="match status" value="1"/>
</dbReference>
<feature type="transmembrane region" description="Helical" evidence="1">
    <location>
        <begin position="161"/>
        <end position="183"/>
    </location>
</feature>
<evidence type="ECO:0000256" key="1">
    <source>
        <dbReference type="SAM" id="Phobius"/>
    </source>
</evidence>
<keyword evidence="1" id="KW-1133">Transmembrane helix</keyword>
<feature type="domain" description="Urease accessory protein UreH-like transmembrane" evidence="2">
    <location>
        <begin position="5"/>
        <end position="204"/>
    </location>
</feature>
<dbReference type="AlphaFoldDB" id="A0A315Z9X1"/>
<feature type="transmembrane region" description="Helical" evidence="1">
    <location>
        <begin position="6"/>
        <end position="28"/>
    </location>
</feature>
<dbReference type="RefSeq" id="WP_109619959.1">
    <property type="nucleotide sequence ID" value="NZ_QGDO01000004.1"/>
</dbReference>
<dbReference type="EMBL" id="QGDO01000004">
    <property type="protein sequence ID" value="PWJ41004.1"/>
    <property type="molecule type" value="Genomic_DNA"/>
</dbReference>
<evidence type="ECO:0000259" key="2">
    <source>
        <dbReference type="Pfam" id="PF13386"/>
    </source>
</evidence>
<feature type="transmembrane region" description="Helical" evidence="1">
    <location>
        <begin position="72"/>
        <end position="90"/>
    </location>
</feature>
<name>A0A315Z9X1_SEDFL</name>
<evidence type="ECO:0000313" key="3">
    <source>
        <dbReference type="EMBL" id="PWJ41004.1"/>
    </source>
</evidence>
<gene>
    <name evidence="3" type="ORF">BC781_104270</name>
</gene>
<feature type="transmembrane region" description="Helical" evidence="1">
    <location>
        <begin position="49"/>
        <end position="66"/>
    </location>
</feature>
<sequence length="232" mass="25395">MLWSAFILGLFGSFHCVGMCAPIALAIRGKNRQPFFLFTDKLLYNLGRITTYAFLGNIAGILGQSLVWIVGYQVYISALLGVGFILMGVFSSNPDQIINKVPFFKSFVKTIQNTMALKLQGASWDTHFFLGVLSGFLPCGLVYAALAAALTTSTALEGMAYMALFGLGTLPLMLLVSVAGQLISVQWRNRIRKIYPFLFILIGFVMIWRAYAIGIAPEVTLDAGSQPALFCH</sequence>